<gene>
    <name evidence="1" type="ORF">ALO52_04341</name>
</gene>
<dbReference type="PANTHER" id="PTHR35802">
    <property type="entry name" value="PROTEASE SYNTHASE AND SPORULATION PROTEIN PAI 2"/>
    <property type="match status" value="1"/>
</dbReference>
<dbReference type="InterPro" id="IPR007396">
    <property type="entry name" value="TR_PAI2-type"/>
</dbReference>
<dbReference type="InterPro" id="IPR012349">
    <property type="entry name" value="Split_barrel_FMN-bd"/>
</dbReference>
<proteinExistence type="predicted"/>
<accession>A0A0P9YDE5</accession>
<reference evidence="1 2" key="1">
    <citation type="submission" date="2015-09" db="EMBL/GenBank/DDBJ databases">
        <title>Genome announcement of multiple Pseudomonas syringae strains.</title>
        <authorList>
            <person name="Thakur S."/>
            <person name="Wang P.W."/>
            <person name="Gong Y."/>
            <person name="Weir B.S."/>
            <person name="Guttman D.S."/>
        </authorList>
    </citation>
    <scope>NUCLEOTIDE SEQUENCE [LARGE SCALE GENOMIC DNA]</scope>
    <source>
        <strain evidence="1 2">ICMP3956</strain>
    </source>
</reference>
<dbReference type="PATRIC" id="fig|251707.3.peg.654"/>
<comment type="caution">
    <text evidence="1">The sequence shown here is derived from an EMBL/GenBank/DDBJ whole genome shotgun (WGS) entry which is preliminary data.</text>
</comment>
<evidence type="ECO:0000313" key="1">
    <source>
        <dbReference type="EMBL" id="KPY32222.1"/>
    </source>
</evidence>
<protein>
    <submittedName>
        <fullName evidence="1">Negative transcriptional regulator</fullName>
    </submittedName>
</protein>
<dbReference type="PANTHER" id="PTHR35802:SF1">
    <property type="entry name" value="PROTEASE SYNTHASE AND SPORULATION PROTEIN PAI 2"/>
    <property type="match status" value="1"/>
</dbReference>
<dbReference type="EMBL" id="LJRC01000239">
    <property type="protein sequence ID" value="KPY32222.1"/>
    <property type="molecule type" value="Genomic_DNA"/>
</dbReference>
<dbReference type="Pfam" id="PF04299">
    <property type="entry name" value="FMN_bind_2"/>
    <property type="match status" value="1"/>
</dbReference>
<evidence type="ECO:0000313" key="2">
    <source>
        <dbReference type="Proteomes" id="UP000050562"/>
    </source>
</evidence>
<dbReference type="SUPFAM" id="SSF50475">
    <property type="entry name" value="FMN-binding split barrel"/>
    <property type="match status" value="1"/>
</dbReference>
<name>A0A0P9YDE5_9PSED</name>
<dbReference type="Proteomes" id="UP000050562">
    <property type="component" value="Unassembled WGS sequence"/>
</dbReference>
<dbReference type="Gene3D" id="2.30.110.10">
    <property type="entry name" value="Electron Transport, Fmn-binding Protein, Chain A"/>
    <property type="match status" value="1"/>
</dbReference>
<sequence>MIGRTGAVRQMRDIGSIPHTGFRETFGIQLVVGAHHAVAGNGQQVREFATGGQARSAGQSSVQYLLAQFTIQLLAQALTPVQPDAGQRGGECRRIGRHRIGSMKSIENGSYNRPILCLGSVHRPRSTAMYTPVAFRDNETSRLHEQMNQTRLAILVTWNEDGMQASHLPLLLREDQGPNGTLYGHLARGNPQWRQLETCAETLVIFPGEDAYVSPSYYPSKAEHGQVVPTWNYLAVHAYGKAETFTDAPRLHQLLDELTTRHESDRAQPWSIDDAPAEYIAKMLGAIVGFALPVQRLEGKRKLSQNRSAPDIAGVRDGLAASPKVNEQQLARLMSTQENV</sequence>
<dbReference type="AlphaFoldDB" id="A0A0P9YDE5"/>
<organism evidence="1 2">
    <name type="scientific">Pseudomonas syringae pv. primulae</name>
    <dbReference type="NCBI Taxonomy" id="251707"/>
    <lineage>
        <taxon>Bacteria</taxon>
        <taxon>Pseudomonadati</taxon>
        <taxon>Pseudomonadota</taxon>
        <taxon>Gammaproteobacteria</taxon>
        <taxon>Pseudomonadales</taxon>
        <taxon>Pseudomonadaceae</taxon>
        <taxon>Pseudomonas</taxon>
    </lineage>
</organism>